<reference evidence="2 3" key="1">
    <citation type="submission" date="2018-10" db="EMBL/GenBank/DDBJ databases">
        <title>Streptococcus hillyeri sp. nov., isolated from equine tracheal sample.</title>
        <authorList>
            <person name="Macfadyen A.C."/>
            <person name="Waller A."/>
            <person name="Paterson G.K."/>
        </authorList>
    </citation>
    <scope>NUCLEOTIDE SEQUENCE [LARGE SCALE GENOMIC DNA]</scope>
    <source>
        <strain evidence="2 3">28462</strain>
    </source>
</reference>
<comment type="caution">
    <text evidence="2">The sequence shown here is derived from an EMBL/GenBank/DDBJ whole genome shotgun (WGS) entry which is preliminary data.</text>
</comment>
<keyword evidence="1" id="KW-0472">Membrane</keyword>
<proteinExistence type="predicted"/>
<gene>
    <name evidence="2" type="ORF">EAF07_00530</name>
</gene>
<evidence type="ECO:0000313" key="3">
    <source>
        <dbReference type="Proteomes" id="UP000279194"/>
    </source>
</evidence>
<accession>A0A3L9E253</accession>
<name>A0A3L9E253_9STRE</name>
<evidence type="ECO:0000313" key="2">
    <source>
        <dbReference type="EMBL" id="RLY05220.1"/>
    </source>
</evidence>
<dbReference type="OrthoDB" id="2224794at2"/>
<feature type="transmembrane region" description="Helical" evidence="1">
    <location>
        <begin position="97"/>
        <end position="120"/>
    </location>
</feature>
<keyword evidence="3" id="KW-1185">Reference proteome</keyword>
<keyword evidence="1" id="KW-1133">Transmembrane helix</keyword>
<dbReference type="RefSeq" id="WP_121834349.1">
    <property type="nucleotide sequence ID" value="NZ_CP163513.1"/>
</dbReference>
<dbReference type="AlphaFoldDB" id="A0A3L9E253"/>
<organism evidence="2 3">
    <name type="scientific">Streptococcus hillyeri</name>
    <dbReference type="NCBI Taxonomy" id="2282420"/>
    <lineage>
        <taxon>Bacteria</taxon>
        <taxon>Bacillati</taxon>
        <taxon>Bacillota</taxon>
        <taxon>Bacilli</taxon>
        <taxon>Lactobacillales</taxon>
        <taxon>Streptococcaceae</taxon>
        <taxon>Streptococcus</taxon>
    </lineage>
</organism>
<keyword evidence="1" id="KW-0812">Transmembrane</keyword>
<sequence length="127" mass="14161">MSITIKRRTKYIRAFAPIYLKLNGKTVARIMENEEVDLSLPTSESLLTVRGSKKSRISVSNSDIVIIKDNTMHALTFWGGVLAILFGQFIFSPGTWIMAIITWFGLASIIASLFIPHFLLEKAGADQ</sequence>
<dbReference type="EMBL" id="RCVM01000001">
    <property type="protein sequence ID" value="RLY05220.1"/>
    <property type="molecule type" value="Genomic_DNA"/>
</dbReference>
<feature type="transmembrane region" description="Helical" evidence="1">
    <location>
        <begin position="74"/>
        <end position="91"/>
    </location>
</feature>
<protein>
    <submittedName>
        <fullName evidence="2">Uncharacterized protein</fullName>
    </submittedName>
</protein>
<dbReference type="Proteomes" id="UP000279194">
    <property type="component" value="Unassembled WGS sequence"/>
</dbReference>
<evidence type="ECO:0000256" key="1">
    <source>
        <dbReference type="SAM" id="Phobius"/>
    </source>
</evidence>